<comment type="caution">
    <text evidence="2">The sequence shown here is derived from an EMBL/GenBank/DDBJ whole genome shotgun (WGS) entry which is preliminary data.</text>
</comment>
<reference evidence="2 3" key="1">
    <citation type="submission" date="2020-03" db="EMBL/GenBank/DDBJ databases">
        <authorList>
            <person name="Lai Q."/>
        </authorList>
    </citation>
    <scope>NUCLEOTIDE SEQUENCE [LARGE SCALE GENOMIC DNA]</scope>
    <source>
        <strain evidence="2 3">CCUG 25036</strain>
    </source>
</reference>
<dbReference type="RefSeq" id="WP_166949951.1">
    <property type="nucleotide sequence ID" value="NZ_JAARLZ010000008.1"/>
</dbReference>
<keyword evidence="3" id="KW-1185">Reference proteome</keyword>
<dbReference type="Gene3D" id="3.40.50.1820">
    <property type="entry name" value="alpha/beta hydrolase"/>
    <property type="match status" value="1"/>
</dbReference>
<dbReference type="InterPro" id="IPR050583">
    <property type="entry name" value="Mycobacterial_A85_antigen"/>
</dbReference>
<name>A0A7X5UC50_9GAMM</name>
<gene>
    <name evidence="2" type="ORF">HBF25_15480</name>
</gene>
<accession>A0A7X5UC50</accession>
<evidence type="ECO:0000256" key="1">
    <source>
        <dbReference type="SAM" id="SignalP"/>
    </source>
</evidence>
<dbReference type="Proteomes" id="UP000490980">
    <property type="component" value="Unassembled WGS sequence"/>
</dbReference>
<protein>
    <submittedName>
        <fullName evidence="2">Esterase family protein</fullName>
    </submittedName>
</protein>
<organism evidence="2 3">
    <name type="scientific">Luteibacter anthropi</name>
    <dbReference type="NCBI Taxonomy" id="564369"/>
    <lineage>
        <taxon>Bacteria</taxon>
        <taxon>Pseudomonadati</taxon>
        <taxon>Pseudomonadota</taxon>
        <taxon>Gammaproteobacteria</taxon>
        <taxon>Lysobacterales</taxon>
        <taxon>Rhodanobacteraceae</taxon>
        <taxon>Luteibacter</taxon>
    </lineage>
</organism>
<evidence type="ECO:0000313" key="3">
    <source>
        <dbReference type="Proteomes" id="UP000490980"/>
    </source>
</evidence>
<dbReference type="Pfam" id="PF00756">
    <property type="entry name" value="Esterase"/>
    <property type="match status" value="1"/>
</dbReference>
<dbReference type="PANTHER" id="PTHR48098:SF3">
    <property type="entry name" value="IRON(III) ENTEROBACTIN ESTERASE"/>
    <property type="match status" value="1"/>
</dbReference>
<feature type="chain" id="PRO_5030547678" evidence="1">
    <location>
        <begin position="21"/>
        <end position="509"/>
    </location>
</feature>
<dbReference type="InterPro" id="IPR000801">
    <property type="entry name" value="Esterase-like"/>
</dbReference>
<dbReference type="PANTHER" id="PTHR48098">
    <property type="entry name" value="ENTEROCHELIN ESTERASE-RELATED"/>
    <property type="match status" value="1"/>
</dbReference>
<proteinExistence type="predicted"/>
<dbReference type="AlphaFoldDB" id="A0A7X5UC50"/>
<feature type="signal peptide" evidence="1">
    <location>
        <begin position="1"/>
        <end position="20"/>
    </location>
</feature>
<dbReference type="InterPro" id="IPR029058">
    <property type="entry name" value="AB_hydrolase_fold"/>
</dbReference>
<sequence>MPPMRHLLALVALVAAPVAATDIQVRLSASTPKPVSGRLIVFAQRVDPSTKATPDAIDIESFSPPDHVAIAARDIDDLAQDETVRVDADDTAWPSPFSGMPAGDYWVQALLDTRRDYGHYGRGGGDLTGPVTRVHLGKDAPAITVKLDRTVPASVPWTFDPRTQPFILDAVPHARAQARAFSFTSAAASTFAGRPVTQKGWVLLPPGYDGHKHFPTVYSLSTYSGDITRLTFDVTLIDLLMNRGDLPPMVWVFPDYSVHGGTHQFVDSVNDGPWETAFITELVPWIESHYAVDRAPRARLLTGHSSGGWSSLWLQVNHPDFFGGAWSTGPDPIDFHSWLNVDIYAHDANAYRQSDGTPTAAARGKNNKVVARLKDVALIERVLGDTGGQLGSFEWTFSPRGDDSRPMPLFDRRSGKVDSDVADAWRRYDIVERLRTHPDARLAGKLHVIVGAEDNYYLDAGVRRLAALPGVADVRILPGRNHNNLHAVGTDPLGLFRSMGAEMARAVTP</sequence>
<evidence type="ECO:0000313" key="2">
    <source>
        <dbReference type="EMBL" id="NII07785.1"/>
    </source>
</evidence>
<keyword evidence="1" id="KW-0732">Signal</keyword>
<dbReference type="SUPFAM" id="SSF53474">
    <property type="entry name" value="alpha/beta-Hydrolases"/>
    <property type="match status" value="1"/>
</dbReference>
<dbReference type="EMBL" id="JAARLZ010000008">
    <property type="protein sequence ID" value="NII07785.1"/>
    <property type="molecule type" value="Genomic_DNA"/>
</dbReference>